<proteinExistence type="inferred from homology"/>
<dbReference type="Proteomes" id="UP000093514">
    <property type="component" value="Unassembled WGS sequence"/>
</dbReference>
<dbReference type="InterPro" id="IPR003834">
    <property type="entry name" value="Cyt_c_assmbl_TM_dom"/>
</dbReference>
<evidence type="ECO:0000313" key="9">
    <source>
        <dbReference type="Proteomes" id="UP000093514"/>
    </source>
</evidence>
<feature type="transmembrane region" description="Helical" evidence="6">
    <location>
        <begin position="55"/>
        <end position="78"/>
    </location>
</feature>
<feature type="transmembrane region" description="Helical" evidence="6">
    <location>
        <begin position="135"/>
        <end position="157"/>
    </location>
</feature>
<comment type="similarity">
    <text evidence="2">Belongs to the DsbD family.</text>
</comment>
<reference evidence="8 9" key="2">
    <citation type="submission" date="2016-08" db="EMBL/GenBank/DDBJ databases">
        <title>Orenia metallireducens sp. nov. strain Z6, a Novel Metal-reducing Firmicute from the Deep Subsurface.</title>
        <authorList>
            <person name="Maxim B.I."/>
            <person name="Kenneth K."/>
            <person name="Flynn T.M."/>
            <person name="Oloughlin E.J."/>
            <person name="Locke R.A."/>
            <person name="Weber J.R."/>
            <person name="Egan S.M."/>
            <person name="Mackie R.I."/>
            <person name="Cann I.K."/>
        </authorList>
    </citation>
    <scope>NUCLEOTIDE SEQUENCE [LARGE SCALE GENOMIC DNA]</scope>
    <source>
        <strain evidence="8 9">Z6</strain>
    </source>
</reference>
<evidence type="ECO:0000256" key="5">
    <source>
        <dbReference type="ARBA" id="ARBA00023136"/>
    </source>
</evidence>
<comment type="caution">
    <text evidence="8">The sequence shown here is derived from an EMBL/GenBank/DDBJ whole genome shotgun (WGS) entry which is preliminary data.</text>
</comment>
<feature type="transmembrane region" description="Helical" evidence="6">
    <location>
        <begin position="210"/>
        <end position="227"/>
    </location>
</feature>
<evidence type="ECO:0000256" key="6">
    <source>
        <dbReference type="SAM" id="Phobius"/>
    </source>
</evidence>
<organism evidence="8 9">
    <name type="scientific">Orenia metallireducens</name>
    <dbReference type="NCBI Taxonomy" id="1413210"/>
    <lineage>
        <taxon>Bacteria</taxon>
        <taxon>Bacillati</taxon>
        <taxon>Bacillota</taxon>
        <taxon>Clostridia</taxon>
        <taxon>Halanaerobiales</taxon>
        <taxon>Halobacteroidaceae</taxon>
        <taxon>Orenia</taxon>
    </lineage>
</organism>
<evidence type="ECO:0000313" key="8">
    <source>
        <dbReference type="EMBL" id="OCL26348.1"/>
    </source>
</evidence>
<dbReference type="OrthoDB" id="9809733at2"/>
<dbReference type="Pfam" id="PF02683">
    <property type="entry name" value="DsbD_TM"/>
    <property type="match status" value="1"/>
</dbReference>
<dbReference type="PANTHER" id="PTHR31272">
    <property type="entry name" value="CYTOCHROME C-TYPE BIOGENESIS PROTEIN HI_1454-RELATED"/>
    <property type="match status" value="1"/>
</dbReference>
<gene>
    <name evidence="8" type="ORF">U472_10090</name>
</gene>
<evidence type="ECO:0000256" key="1">
    <source>
        <dbReference type="ARBA" id="ARBA00004141"/>
    </source>
</evidence>
<keyword evidence="3 6" id="KW-0812">Transmembrane</keyword>
<evidence type="ECO:0000259" key="7">
    <source>
        <dbReference type="Pfam" id="PF02683"/>
    </source>
</evidence>
<dbReference type="PANTHER" id="PTHR31272:SF4">
    <property type="entry name" value="CYTOCHROME C-TYPE BIOGENESIS PROTEIN HI_1454-RELATED"/>
    <property type="match status" value="1"/>
</dbReference>
<name>A0A1C0A803_9FIRM</name>
<evidence type="ECO:0000256" key="3">
    <source>
        <dbReference type="ARBA" id="ARBA00022692"/>
    </source>
</evidence>
<reference evidence="9" key="1">
    <citation type="submission" date="2016-07" db="EMBL/GenBank/DDBJ databases">
        <authorList>
            <person name="Florea S."/>
            <person name="Webb J.S."/>
            <person name="Jaromczyk J."/>
            <person name="Schardl C.L."/>
        </authorList>
    </citation>
    <scope>NUCLEOTIDE SEQUENCE [LARGE SCALE GENOMIC DNA]</scope>
    <source>
        <strain evidence="9">Z6</strain>
    </source>
</reference>
<feature type="transmembrane region" description="Helical" evidence="6">
    <location>
        <begin position="90"/>
        <end position="114"/>
    </location>
</feature>
<sequence length="249" mass="27844">MLVESIYLVSFIIGFFSFLSPCIIPMITVYFTLITGLSLEDLQSATIQKKMKAHIVISTLVFILGFTLVFTLIGGLVSEIGHFFKDNIRYFNIVGGVFIILLGLKMAGLIKLNFLHKLDFSNRVDVRSVPQGYKYLSTFLVGVFFAIVCSHCIAPTFYSVIMLTGTTEINGAVVMFFFSIGLGVPYLLVGLSFNKAIPIIKRLSKYGRDIQLVMALILITLGIFMMTNKLTLLTKILDKLLPFKLPYSF</sequence>
<protein>
    <recommendedName>
        <fullName evidence="7">Cytochrome C biogenesis protein transmembrane domain-containing protein</fullName>
    </recommendedName>
</protein>
<dbReference type="GO" id="GO:0017004">
    <property type="term" value="P:cytochrome complex assembly"/>
    <property type="evidence" value="ECO:0007669"/>
    <property type="project" value="InterPro"/>
</dbReference>
<dbReference type="GO" id="GO:0016020">
    <property type="term" value="C:membrane"/>
    <property type="evidence" value="ECO:0007669"/>
    <property type="project" value="UniProtKB-SubCell"/>
</dbReference>
<keyword evidence="5 6" id="KW-0472">Membrane</keyword>
<feature type="transmembrane region" description="Helical" evidence="6">
    <location>
        <begin position="169"/>
        <end position="189"/>
    </location>
</feature>
<dbReference type="AlphaFoldDB" id="A0A1C0A803"/>
<dbReference type="EMBL" id="LWDV01000009">
    <property type="protein sequence ID" value="OCL26348.1"/>
    <property type="molecule type" value="Genomic_DNA"/>
</dbReference>
<comment type="subcellular location">
    <subcellularLocation>
        <location evidence="1">Membrane</location>
        <topology evidence="1">Multi-pass membrane protein</topology>
    </subcellularLocation>
</comment>
<accession>A0A1C0A803</accession>
<evidence type="ECO:0000256" key="2">
    <source>
        <dbReference type="ARBA" id="ARBA00006143"/>
    </source>
</evidence>
<keyword evidence="4 6" id="KW-1133">Transmembrane helix</keyword>
<feature type="transmembrane region" description="Helical" evidence="6">
    <location>
        <begin position="6"/>
        <end position="34"/>
    </location>
</feature>
<evidence type="ECO:0000256" key="4">
    <source>
        <dbReference type="ARBA" id="ARBA00022989"/>
    </source>
</evidence>
<dbReference type="InterPro" id="IPR051790">
    <property type="entry name" value="Cytochrome_c-biogenesis_DsbD"/>
</dbReference>
<keyword evidence="9" id="KW-1185">Reference proteome</keyword>
<feature type="domain" description="Cytochrome C biogenesis protein transmembrane" evidence="7">
    <location>
        <begin position="8"/>
        <end position="227"/>
    </location>
</feature>